<dbReference type="SUPFAM" id="SSF54001">
    <property type="entry name" value="Cysteine proteinases"/>
    <property type="match status" value="2"/>
</dbReference>
<dbReference type="OrthoDB" id="6770063at2759"/>
<dbReference type="PROSITE" id="PS50231">
    <property type="entry name" value="RICIN_B_LECTIN"/>
    <property type="match status" value="1"/>
</dbReference>
<feature type="chain" id="PRO_5012709452" evidence="3">
    <location>
        <begin position="21"/>
        <end position="932"/>
    </location>
</feature>
<protein>
    <submittedName>
        <fullName evidence="6">Cysteine protease family C01A</fullName>
    </submittedName>
</protein>
<evidence type="ECO:0000256" key="1">
    <source>
        <dbReference type="ARBA" id="ARBA00008455"/>
    </source>
</evidence>
<dbReference type="SMART" id="SM00645">
    <property type="entry name" value="Pept_C1"/>
    <property type="match status" value="2"/>
</dbReference>
<comment type="caution">
    <text evidence="6">The sequence shown here is derived from an EMBL/GenBank/DDBJ whole genome shotgun (WGS) entry which is preliminary data.</text>
</comment>
<feature type="domain" description="Peptidase C1A papain C-terminal" evidence="5">
    <location>
        <begin position="130"/>
        <end position="342"/>
    </location>
</feature>
<dbReference type="InterPro" id="IPR000169">
    <property type="entry name" value="Pept_cys_AS"/>
</dbReference>
<organism evidence="6 7">
    <name type="scientific">Thraustotheca clavata</name>
    <dbReference type="NCBI Taxonomy" id="74557"/>
    <lineage>
        <taxon>Eukaryota</taxon>
        <taxon>Sar</taxon>
        <taxon>Stramenopiles</taxon>
        <taxon>Oomycota</taxon>
        <taxon>Saprolegniomycetes</taxon>
        <taxon>Saprolegniales</taxon>
        <taxon>Achlyaceae</taxon>
        <taxon>Thraustotheca</taxon>
    </lineage>
</organism>
<feature type="domain" description="Ricin B lectin" evidence="4">
    <location>
        <begin position="345"/>
        <end position="466"/>
    </location>
</feature>
<evidence type="ECO:0000256" key="2">
    <source>
        <dbReference type="ARBA" id="ARBA00023145"/>
    </source>
</evidence>
<evidence type="ECO:0000259" key="4">
    <source>
        <dbReference type="SMART" id="SM00458"/>
    </source>
</evidence>
<keyword evidence="3" id="KW-0732">Signal</keyword>
<keyword evidence="6" id="KW-0378">Hydrolase</keyword>
<dbReference type="SUPFAM" id="SSF50370">
    <property type="entry name" value="Ricin B-like lectins"/>
    <property type="match status" value="2"/>
</dbReference>
<evidence type="ECO:0000313" key="7">
    <source>
        <dbReference type="Proteomes" id="UP000243217"/>
    </source>
</evidence>
<dbReference type="Proteomes" id="UP000243217">
    <property type="component" value="Unassembled WGS sequence"/>
</dbReference>
<dbReference type="CDD" id="cd02248">
    <property type="entry name" value="Peptidase_C1A"/>
    <property type="match status" value="2"/>
</dbReference>
<dbReference type="InterPro" id="IPR013128">
    <property type="entry name" value="Peptidase_C1A"/>
</dbReference>
<dbReference type="EMBL" id="JNBS01001082">
    <property type="protein sequence ID" value="OQS02750.1"/>
    <property type="molecule type" value="Genomic_DNA"/>
</dbReference>
<gene>
    <name evidence="6" type="ORF">THRCLA_04911</name>
</gene>
<evidence type="ECO:0000313" key="6">
    <source>
        <dbReference type="EMBL" id="OQS02750.1"/>
    </source>
</evidence>
<sequence>MKQCILVNIILAAATSALNSTDSDRESLLQELNAWRKSKAGVHAAAKGYRIPHFESADANQLDAELDAFAETKRTVAELNKKYPLATFSTNNPFSAMTNEQFANWIKASQPPSDGTTKNITEFALLESTSTDTVDWSTSGCVAPVKNQGICGSCYAYAAVGAVESAYCLVNNRKFTLFSEQNLLSCGPGGGCSGGFPDVGLNWISAHGLCTSESYPNTNEWSTEAHTCEKSCTPVKMPFTNLGSAVGEYELEQTLKTQPVAVQISASSPVFKNYQSGIITSGCDTGFDHAVLGVGYGTAEVPYFKMKNSWGQWWGEQGYVRLQRGVGGLGTCGLARRADYPIISKTQFNLVNINKIVISEYYSNLYADTARGSVNEQWSYDTNTHQLIVNSNHECLDAYLDNGTYHVHTYKCDASNANQLWTIDSTNHRIKHRSYSNLCLDVDPNQNNKVQVWQCYENSPNQWIAVSEERVKLWSFNDRFLSSNGEIIQFSSAGSFLFEWVVNNIDHTWRARSNTGNPDLCLDAYEPWNGGSVHLWSCDSNNANQKWLYDPSTQQLRHMTHKGFCLDMRSEDGSKAHLWTCNSPVNNLQKFRYQFVLVNIILAAVHALNTTDSDRESLLRELEAWRKTKAGEYAASNGYRIAQFETELNAFAETKSTVAELNKKYPLATFSTNNPFAVMTNEQFAAWVKGARPPRNDTTKATSESTMLASTATNTVDWTTSGCVAPVKNQGVCGSCFAYAAVGAAESAYCLVNNRKLTIFSEQQVLSCGPGGGCHGGWSDMSLNWMSAHGLCSSESYPYSNDWTMETLSCKTSCNPVKMPFTEVASIVGEYELEQALNIQPVAVDISSSSPVFKNYQSGIITAGCDTWFDHVVLGVGYGNAEVPYFKMKNSWGQWWGEQGYVRLQRGVGGVGTCGLARHSAYPVVIKPQFNL</sequence>
<dbReference type="AlphaFoldDB" id="A0A1V9ZY81"/>
<reference evidence="6 7" key="1">
    <citation type="journal article" date="2014" name="Genome Biol. Evol.">
        <title>The secreted proteins of Achlya hypogyna and Thraustotheca clavata identify the ancestral oomycete secretome and reveal gene acquisitions by horizontal gene transfer.</title>
        <authorList>
            <person name="Misner I."/>
            <person name="Blouin N."/>
            <person name="Leonard G."/>
            <person name="Richards T.A."/>
            <person name="Lane C.E."/>
        </authorList>
    </citation>
    <scope>NUCLEOTIDE SEQUENCE [LARGE SCALE GENOMIC DNA]</scope>
    <source>
        <strain evidence="6 7">ATCC 34112</strain>
    </source>
</reference>
<dbReference type="Gene3D" id="3.90.70.10">
    <property type="entry name" value="Cysteine proteinases"/>
    <property type="match status" value="2"/>
</dbReference>
<dbReference type="PROSITE" id="PS00139">
    <property type="entry name" value="THIOL_PROTEASE_CYS"/>
    <property type="match status" value="1"/>
</dbReference>
<dbReference type="PANTHER" id="PTHR12411">
    <property type="entry name" value="CYSTEINE PROTEASE FAMILY C1-RELATED"/>
    <property type="match status" value="1"/>
</dbReference>
<keyword evidence="7" id="KW-1185">Reference proteome</keyword>
<dbReference type="InterPro" id="IPR000772">
    <property type="entry name" value="Ricin_B_lectin"/>
</dbReference>
<dbReference type="Pfam" id="PF00652">
    <property type="entry name" value="Ricin_B_lectin"/>
    <property type="match status" value="2"/>
</dbReference>
<evidence type="ECO:0000259" key="5">
    <source>
        <dbReference type="SMART" id="SM00645"/>
    </source>
</evidence>
<dbReference type="Pfam" id="PF00112">
    <property type="entry name" value="Peptidase_C1"/>
    <property type="match status" value="2"/>
</dbReference>
<proteinExistence type="inferred from homology"/>
<feature type="signal peptide" evidence="3">
    <location>
        <begin position="1"/>
        <end position="20"/>
    </location>
</feature>
<dbReference type="InterPro" id="IPR035992">
    <property type="entry name" value="Ricin_B-like_lectins"/>
</dbReference>
<keyword evidence="6" id="KW-0645">Protease</keyword>
<dbReference type="STRING" id="74557.A0A1V9ZY81"/>
<comment type="similarity">
    <text evidence="1">Belongs to the peptidase C1 family.</text>
</comment>
<feature type="non-terminal residue" evidence="6">
    <location>
        <position position="932"/>
    </location>
</feature>
<dbReference type="InterPro" id="IPR038765">
    <property type="entry name" value="Papain-like_cys_pep_sf"/>
</dbReference>
<feature type="domain" description="Peptidase C1A papain C-terminal" evidence="5">
    <location>
        <begin position="712"/>
        <end position="924"/>
    </location>
</feature>
<dbReference type="SMART" id="SM00458">
    <property type="entry name" value="RICIN"/>
    <property type="match status" value="2"/>
</dbReference>
<dbReference type="InterPro" id="IPR000668">
    <property type="entry name" value="Peptidase_C1A_C"/>
</dbReference>
<accession>A0A1V9ZY81</accession>
<dbReference type="GO" id="GO:0006508">
    <property type="term" value="P:proteolysis"/>
    <property type="evidence" value="ECO:0007669"/>
    <property type="project" value="UniProtKB-KW"/>
</dbReference>
<evidence type="ECO:0000256" key="3">
    <source>
        <dbReference type="SAM" id="SignalP"/>
    </source>
</evidence>
<feature type="domain" description="Ricin B lectin" evidence="4">
    <location>
        <begin position="468"/>
        <end position="592"/>
    </location>
</feature>
<dbReference type="Gene3D" id="2.80.10.50">
    <property type="match status" value="2"/>
</dbReference>
<dbReference type="InterPro" id="IPR039417">
    <property type="entry name" value="Peptidase_C1A_papain-like"/>
</dbReference>
<name>A0A1V9ZY81_9STRA</name>
<keyword evidence="2" id="KW-0865">Zymogen</keyword>
<dbReference type="GO" id="GO:0008234">
    <property type="term" value="F:cysteine-type peptidase activity"/>
    <property type="evidence" value="ECO:0007669"/>
    <property type="project" value="InterPro"/>
</dbReference>